<feature type="compositionally biased region" description="Pro residues" evidence="1">
    <location>
        <begin position="68"/>
        <end position="78"/>
    </location>
</feature>
<dbReference type="EMBL" id="CAJGYO010000001">
    <property type="protein sequence ID" value="CAD6207712.1"/>
    <property type="molecule type" value="Genomic_DNA"/>
</dbReference>
<name>A0A811MQB6_9POAL</name>
<reference evidence="4" key="1">
    <citation type="submission" date="2020-10" db="EMBL/GenBank/DDBJ databases">
        <authorList>
            <person name="Han B."/>
            <person name="Lu T."/>
            <person name="Zhao Q."/>
            <person name="Huang X."/>
            <person name="Zhao Y."/>
        </authorList>
    </citation>
    <scope>NUCLEOTIDE SEQUENCE</scope>
</reference>
<keyword evidence="2" id="KW-1133">Transmembrane helix</keyword>
<protein>
    <submittedName>
        <fullName evidence="4">Uncharacterized protein</fullName>
    </submittedName>
</protein>
<keyword evidence="2" id="KW-0472">Membrane</keyword>
<feature type="transmembrane region" description="Helical" evidence="2">
    <location>
        <begin position="151"/>
        <end position="171"/>
    </location>
</feature>
<keyword evidence="3" id="KW-0732">Signal</keyword>
<dbReference type="AlphaFoldDB" id="A0A811MQB6"/>
<dbReference type="PANTHER" id="PTHR36721:SF15">
    <property type="entry name" value="EN_SPM-LIKE TRANSPOSON PROTEIN"/>
    <property type="match status" value="1"/>
</dbReference>
<sequence length="193" mass="19430">MATPALPRALAALLLLLLASTARSQEEAPSPTAEPPASAPLAADSQLAHSPISNPPTASAPSAAADAPSPPPPAPPKTSPVAAPSSDSPAPAHAPSHTHLAPAADEYKGDDNKSPSPAPAADQIKAANVTAASIGSGELEEHREMNGGSKAGVVLGTFAAAAVLGLGVFVWRKRRANIRRARYADYAARLELV</sequence>
<evidence type="ECO:0000256" key="2">
    <source>
        <dbReference type="SAM" id="Phobius"/>
    </source>
</evidence>
<evidence type="ECO:0000256" key="1">
    <source>
        <dbReference type="SAM" id="MobiDB-lite"/>
    </source>
</evidence>
<dbReference type="PANTHER" id="PTHR36721">
    <property type="entry name" value="PROLINE-RICH FAMILY PROTEIN"/>
    <property type="match status" value="1"/>
</dbReference>
<accession>A0A811MQB6</accession>
<feature type="region of interest" description="Disordered" evidence="1">
    <location>
        <begin position="23"/>
        <end position="122"/>
    </location>
</feature>
<keyword evidence="5" id="KW-1185">Reference proteome</keyword>
<gene>
    <name evidence="4" type="ORF">NCGR_LOCUS5210</name>
</gene>
<comment type="caution">
    <text evidence="4">The sequence shown here is derived from an EMBL/GenBank/DDBJ whole genome shotgun (WGS) entry which is preliminary data.</text>
</comment>
<feature type="compositionally biased region" description="Low complexity" evidence="1">
    <location>
        <begin position="39"/>
        <end position="67"/>
    </location>
</feature>
<evidence type="ECO:0000313" key="4">
    <source>
        <dbReference type="EMBL" id="CAD6207712.1"/>
    </source>
</evidence>
<organism evidence="4 5">
    <name type="scientific">Miscanthus lutarioriparius</name>
    <dbReference type="NCBI Taxonomy" id="422564"/>
    <lineage>
        <taxon>Eukaryota</taxon>
        <taxon>Viridiplantae</taxon>
        <taxon>Streptophyta</taxon>
        <taxon>Embryophyta</taxon>
        <taxon>Tracheophyta</taxon>
        <taxon>Spermatophyta</taxon>
        <taxon>Magnoliopsida</taxon>
        <taxon>Liliopsida</taxon>
        <taxon>Poales</taxon>
        <taxon>Poaceae</taxon>
        <taxon>PACMAD clade</taxon>
        <taxon>Panicoideae</taxon>
        <taxon>Andropogonodae</taxon>
        <taxon>Andropogoneae</taxon>
        <taxon>Saccharinae</taxon>
        <taxon>Miscanthus</taxon>
    </lineage>
</organism>
<feature type="chain" id="PRO_5032630980" evidence="3">
    <location>
        <begin position="25"/>
        <end position="193"/>
    </location>
</feature>
<dbReference type="Proteomes" id="UP000604825">
    <property type="component" value="Unassembled WGS sequence"/>
</dbReference>
<keyword evidence="2" id="KW-0812">Transmembrane</keyword>
<proteinExistence type="predicted"/>
<feature type="compositionally biased region" description="Low complexity" evidence="1">
    <location>
        <begin position="79"/>
        <end position="104"/>
    </location>
</feature>
<evidence type="ECO:0000256" key="3">
    <source>
        <dbReference type="SAM" id="SignalP"/>
    </source>
</evidence>
<evidence type="ECO:0000313" key="5">
    <source>
        <dbReference type="Proteomes" id="UP000604825"/>
    </source>
</evidence>
<feature type="signal peptide" evidence="3">
    <location>
        <begin position="1"/>
        <end position="24"/>
    </location>
</feature>